<dbReference type="EMBL" id="MU004182">
    <property type="protein sequence ID" value="KAF2500993.1"/>
    <property type="molecule type" value="Genomic_DNA"/>
</dbReference>
<keyword evidence="5" id="KW-1185">Reference proteome</keyword>
<dbReference type="Pfam" id="PF09830">
    <property type="entry name" value="ATP_transf"/>
    <property type="match status" value="1"/>
</dbReference>
<feature type="domain" description="ATP adenylyltransferase C-terminal" evidence="2">
    <location>
        <begin position="207"/>
        <end position="338"/>
    </location>
</feature>
<evidence type="ECO:0000313" key="4">
    <source>
        <dbReference type="EMBL" id="KAF2500993.1"/>
    </source>
</evidence>
<organism evidence="4 5">
    <name type="scientific">Lophium mytilinum</name>
    <dbReference type="NCBI Taxonomy" id="390894"/>
    <lineage>
        <taxon>Eukaryota</taxon>
        <taxon>Fungi</taxon>
        <taxon>Dikarya</taxon>
        <taxon>Ascomycota</taxon>
        <taxon>Pezizomycotina</taxon>
        <taxon>Dothideomycetes</taxon>
        <taxon>Pleosporomycetidae</taxon>
        <taxon>Mytilinidiales</taxon>
        <taxon>Mytilinidiaceae</taxon>
        <taxon>Lophium</taxon>
    </lineage>
</organism>
<feature type="domain" description="Ap4A phosphorylase 1/2 N-terminal" evidence="3">
    <location>
        <begin position="9"/>
        <end position="174"/>
    </location>
</feature>
<dbReference type="PANTHER" id="PTHR38420:SF3">
    <property type="entry name" value="5',5'''-P-1,P-4-TETRAPHOSPHATE PHOSPHORYLASE 2"/>
    <property type="match status" value="1"/>
</dbReference>
<dbReference type="AlphaFoldDB" id="A0A6A6RB69"/>
<dbReference type="InterPro" id="IPR045759">
    <property type="entry name" value="Ap4A_phos1/2_N"/>
</dbReference>
<dbReference type="Gene3D" id="3.30.428.70">
    <property type="match status" value="1"/>
</dbReference>
<sequence>MLLGLSEPLPRLVNTKFSVAKAAQHLLFSSTELAVVQTTTGIPFQLRYCPALAKKPTASKDDAPREKKDPFDNPSPDLWIADIPAANPTHLLVLNKFPVIANHFILATKQSKPQTHMLEDDDLDATYACLKAWEEDNPANKTQRLFAFFNSGEHSGASQPHRHLQFLPVESMRNDKASAGWDPLIDIIASSPDSSQTEAQDSLRQDPRLPLTHFVSSIPTTPTTSQLFQTYEALYNAAARSVQAYKQAYPSIDLALHATEDGSLPISYNLAMTTTTMAILPRRNEGSMLRRDDGSDIGFVALNGTALAGTLMVKYQEEWDVLKSRPEKLDKILEAIGLSHHPSS</sequence>
<evidence type="ECO:0000259" key="2">
    <source>
        <dbReference type="Pfam" id="PF09830"/>
    </source>
</evidence>
<dbReference type="Proteomes" id="UP000799750">
    <property type="component" value="Unassembled WGS sequence"/>
</dbReference>
<dbReference type="InterPro" id="IPR036265">
    <property type="entry name" value="HIT-like_sf"/>
</dbReference>
<name>A0A6A6RB69_9PEZI</name>
<dbReference type="GO" id="GO:0009117">
    <property type="term" value="P:nucleotide metabolic process"/>
    <property type="evidence" value="ECO:0007669"/>
    <property type="project" value="InterPro"/>
</dbReference>
<dbReference type="Pfam" id="PF19327">
    <property type="entry name" value="Ap4A_phos_N"/>
    <property type="match status" value="1"/>
</dbReference>
<accession>A0A6A6RB69</accession>
<evidence type="ECO:0000313" key="5">
    <source>
        <dbReference type="Proteomes" id="UP000799750"/>
    </source>
</evidence>
<feature type="compositionally biased region" description="Basic and acidic residues" evidence="1">
    <location>
        <begin position="58"/>
        <end position="71"/>
    </location>
</feature>
<dbReference type="InterPro" id="IPR043171">
    <property type="entry name" value="Ap4A_phos1/2-like"/>
</dbReference>
<dbReference type="GO" id="GO:0005524">
    <property type="term" value="F:ATP binding"/>
    <property type="evidence" value="ECO:0007669"/>
    <property type="project" value="InterPro"/>
</dbReference>
<evidence type="ECO:0000256" key="1">
    <source>
        <dbReference type="SAM" id="MobiDB-lite"/>
    </source>
</evidence>
<dbReference type="PANTHER" id="PTHR38420">
    <property type="entry name" value="AP-4-A PHOSPHORYLASE II"/>
    <property type="match status" value="1"/>
</dbReference>
<proteinExistence type="predicted"/>
<feature type="region of interest" description="Disordered" evidence="1">
    <location>
        <begin position="55"/>
        <end position="74"/>
    </location>
</feature>
<dbReference type="SUPFAM" id="SSF54197">
    <property type="entry name" value="HIT-like"/>
    <property type="match status" value="1"/>
</dbReference>
<dbReference type="InterPro" id="IPR019200">
    <property type="entry name" value="ATP_adenylylTrfase_C"/>
</dbReference>
<dbReference type="GO" id="GO:0003877">
    <property type="term" value="F:ATP:ADP adenylyltransferase activity"/>
    <property type="evidence" value="ECO:0007669"/>
    <property type="project" value="InterPro"/>
</dbReference>
<dbReference type="OrthoDB" id="10267950at2759"/>
<reference evidence="4" key="1">
    <citation type="journal article" date="2020" name="Stud. Mycol.">
        <title>101 Dothideomycetes genomes: a test case for predicting lifestyles and emergence of pathogens.</title>
        <authorList>
            <person name="Haridas S."/>
            <person name="Albert R."/>
            <person name="Binder M."/>
            <person name="Bloem J."/>
            <person name="Labutti K."/>
            <person name="Salamov A."/>
            <person name="Andreopoulos B."/>
            <person name="Baker S."/>
            <person name="Barry K."/>
            <person name="Bills G."/>
            <person name="Bluhm B."/>
            <person name="Cannon C."/>
            <person name="Castanera R."/>
            <person name="Culley D."/>
            <person name="Daum C."/>
            <person name="Ezra D."/>
            <person name="Gonzalez J."/>
            <person name="Henrissat B."/>
            <person name="Kuo A."/>
            <person name="Liang C."/>
            <person name="Lipzen A."/>
            <person name="Lutzoni F."/>
            <person name="Magnuson J."/>
            <person name="Mondo S."/>
            <person name="Nolan M."/>
            <person name="Ohm R."/>
            <person name="Pangilinan J."/>
            <person name="Park H.-J."/>
            <person name="Ramirez L."/>
            <person name="Alfaro M."/>
            <person name="Sun H."/>
            <person name="Tritt A."/>
            <person name="Yoshinaga Y."/>
            <person name="Zwiers L.-H."/>
            <person name="Turgeon B."/>
            <person name="Goodwin S."/>
            <person name="Spatafora J."/>
            <person name="Crous P."/>
            <person name="Grigoriev I."/>
        </authorList>
    </citation>
    <scope>NUCLEOTIDE SEQUENCE</scope>
    <source>
        <strain evidence="4">CBS 269.34</strain>
    </source>
</reference>
<evidence type="ECO:0000259" key="3">
    <source>
        <dbReference type="Pfam" id="PF19327"/>
    </source>
</evidence>
<dbReference type="InterPro" id="IPR009163">
    <property type="entry name" value="Ap4A_phos1/2"/>
</dbReference>
<gene>
    <name evidence="4" type="ORF">BU16DRAFT_546403</name>
</gene>
<protein>
    <submittedName>
        <fullName evidence="4">HIT-like protein</fullName>
    </submittedName>
</protein>